<dbReference type="GO" id="GO:0046872">
    <property type="term" value="F:metal ion binding"/>
    <property type="evidence" value="ECO:0007669"/>
    <property type="project" value="UniProtKB-KW"/>
</dbReference>
<evidence type="ECO:0000256" key="5">
    <source>
        <dbReference type="ARBA" id="ARBA00022475"/>
    </source>
</evidence>
<protein>
    <submittedName>
        <fullName evidence="18">Light-harvesting antenna LH1, beta subunit</fullName>
    </submittedName>
</protein>
<comment type="subunit">
    <text evidence="4">The core complex is formed by different alpha and beta chains, binding bacteriochlorophyll molecules, and arranged most probably in tetrameric structures disposed around the reaction center. The non-pigmented gamma chains may constitute additional components.</text>
</comment>
<comment type="function">
    <text evidence="1">Antenna complexes are light-harvesting systems, which transfer the excitation energy to the reaction centers.</text>
</comment>
<evidence type="ECO:0000256" key="8">
    <source>
        <dbReference type="ARBA" id="ARBA00022692"/>
    </source>
</evidence>
<dbReference type="PROSITE" id="PS00969">
    <property type="entry name" value="ANTENNA_COMP_BETA"/>
    <property type="match status" value="1"/>
</dbReference>
<evidence type="ECO:0000256" key="3">
    <source>
        <dbReference type="ARBA" id="ARBA00011052"/>
    </source>
</evidence>
<sequence>MTMQTEPIPEAPVSMTEAEAKEVHQLFVKSFLIFTGVAVVAHILAWAWRPWLPGPNGYSSLMDGVHVAIQHFA</sequence>
<gene>
    <name evidence="18" type="primary">pufB</name>
    <name evidence="18" type="ORF">M8523_04565</name>
</gene>
<keyword evidence="19" id="KW-1185">Reference proteome</keyword>
<dbReference type="Proteomes" id="UP001165667">
    <property type="component" value="Unassembled WGS sequence"/>
</dbReference>
<comment type="caution">
    <text evidence="18">The sequence shown here is derived from an EMBL/GenBank/DDBJ whole genome shotgun (WGS) entry which is preliminary data.</text>
</comment>
<dbReference type="InterPro" id="IPR023624">
    <property type="entry name" value="Antenna_beta_dom_sf"/>
</dbReference>
<keyword evidence="5" id="KW-1003">Cell membrane</keyword>
<evidence type="ECO:0000256" key="10">
    <source>
        <dbReference type="ARBA" id="ARBA00022842"/>
    </source>
</evidence>
<keyword evidence="8 16" id="KW-0812">Transmembrane</keyword>
<evidence type="ECO:0000256" key="12">
    <source>
        <dbReference type="ARBA" id="ARBA00022989"/>
    </source>
</evidence>
<name>A0AA41YRM0_9HYPH</name>
<evidence type="ECO:0000256" key="11">
    <source>
        <dbReference type="ARBA" id="ARBA00022956"/>
    </source>
</evidence>
<evidence type="ECO:0000256" key="2">
    <source>
        <dbReference type="ARBA" id="ARBA00004249"/>
    </source>
</evidence>
<keyword evidence="11" id="KW-0076">Bacteriochlorophyll</keyword>
<reference evidence="18" key="1">
    <citation type="submission" date="2022-05" db="EMBL/GenBank/DDBJ databases">
        <authorList>
            <person name="Pankratov T."/>
        </authorList>
    </citation>
    <scope>NUCLEOTIDE SEQUENCE</scope>
    <source>
        <strain evidence="18">BP6-180914</strain>
    </source>
</reference>
<keyword evidence="6" id="KW-0148">Chlorophyll</keyword>
<keyword evidence="9" id="KW-0479">Metal-binding</keyword>
<dbReference type="EMBL" id="JAMOIM010000002">
    <property type="protein sequence ID" value="MCW6507289.1"/>
    <property type="molecule type" value="Genomic_DNA"/>
</dbReference>
<dbReference type="InterPro" id="IPR023623">
    <property type="entry name" value="Antenna_beta_CS"/>
</dbReference>
<keyword evidence="12 16" id="KW-1133">Transmembrane helix</keyword>
<organism evidence="18 19">
    <name type="scientific">Lichenifustis flavocetrariae</name>
    <dbReference type="NCBI Taxonomy" id="2949735"/>
    <lineage>
        <taxon>Bacteria</taxon>
        <taxon>Pseudomonadati</taxon>
        <taxon>Pseudomonadota</taxon>
        <taxon>Alphaproteobacteria</taxon>
        <taxon>Hyphomicrobiales</taxon>
        <taxon>Lichenihabitantaceae</taxon>
        <taxon>Lichenifustis</taxon>
    </lineage>
</organism>
<dbReference type="GO" id="GO:0019684">
    <property type="term" value="P:photosynthesis, light reaction"/>
    <property type="evidence" value="ECO:0007669"/>
    <property type="project" value="InterPro"/>
</dbReference>
<dbReference type="Gene3D" id="1.20.5.250">
    <property type="match status" value="1"/>
</dbReference>
<dbReference type="Pfam" id="PF00556">
    <property type="entry name" value="LHC"/>
    <property type="match status" value="1"/>
</dbReference>
<dbReference type="AlphaFoldDB" id="A0AA41YRM0"/>
<feature type="transmembrane region" description="Helical" evidence="16">
    <location>
        <begin position="26"/>
        <end position="48"/>
    </location>
</feature>
<dbReference type="PRINTS" id="PR00674">
    <property type="entry name" value="LIGHTHARVSTB"/>
</dbReference>
<evidence type="ECO:0000256" key="4">
    <source>
        <dbReference type="ARBA" id="ARBA00011367"/>
    </source>
</evidence>
<keyword evidence="14 16" id="KW-0472">Membrane</keyword>
<dbReference type="GO" id="GO:0042314">
    <property type="term" value="F:bacteriochlorophyll binding"/>
    <property type="evidence" value="ECO:0007669"/>
    <property type="project" value="UniProtKB-KW"/>
</dbReference>
<accession>A0AA41YRM0</accession>
<proteinExistence type="inferred from homology"/>
<keyword evidence="13" id="KW-0157">Chromophore</keyword>
<evidence type="ECO:0000256" key="13">
    <source>
        <dbReference type="ARBA" id="ARBA00022991"/>
    </source>
</evidence>
<evidence type="ECO:0000256" key="9">
    <source>
        <dbReference type="ARBA" id="ARBA00022723"/>
    </source>
</evidence>
<keyword evidence="10" id="KW-0460">Magnesium</keyword>
<dbReference type="GO" id="GO:0030077">
    <property type="term" value="C:plasma membrane light-harvesting complex"/>
    <property type="evidence" value="ECO:0007669"/>
    <property type="project" value="InterPro"/>
</dbReference>
<evidence type="ECO:0000256" key="1">
    <source>
        <dbReference type="ARBA" id="ARBA00002455"/>
    </source>
</evidence>
<dbReference type="InterPro" id="IPR035889">
    <property type="entry name" value="Light-harvesting_complex"/>
</dbReference>
<dbReference type="NCBIfam" id="NF040862">
    <property type="entry name" value="pufB_517_ASD"/>
    <property type="match status" value="1"/>
</dbReference>
<evidence type="ECO:0000256" key="7">
    <source>
        <dbReference type="ARBA" id="ARBA00022549"/>
    </source>
</evidence>
<comment type="similarity">
    <text evidence="3">Belongs to the antenna complex beta subunit family.</text>
</comment>
<comment type="subcellular location">
    <subcellularLocation>
        <location evidence="2">Cell inner membrane</location>
        <topology evidence="2">Single-pass type II membrane protein</topology>
    </subcellularLocation>
</comment>
<dbReference type="InterPro" id="IPR002362">
    <property type="entry name" value="LHB-1/5"/>
</dbReference>
<dbReference type="InterPro" id="IPR000066">
    <property type="entry name" value="Antenna_a/b"/>
</dbReference>
<dbReference type="SUPFAM" id="SSF56918">
    <property type="entry name" value="Light-harvesting complex subunits"/>
    <property type="match status" value="1"/>
</dbReference>
<evidence type="ECO:0000259" key="17">
    <source>
        <dbReference type="Pfam" id="PF00556"/>
    </source>
</evidence>
<evidence type="ECO:0000313" key="19">
    <source>
        <dbReference type="Proteomes" id="UP001165667"/>
    </source>
</evidence>
<feature type="domain" description="Antenna complex alpha/beta subunit" evidence="17">
    <location>
        <begin position="18"/>
        <end position="52"/>
    </location>
</feature>
<keyword evidence="15" id="KW-0437">Light-harvesting polypeptide</keyword>
<evidence type="ECO:0000256" key="16">
    <source>
        <dbReference type="SAM" id="Phobius"/>
    </source>
</evidence>
<evidence type="ECO:0000256" key="15">
    <source>
        <dbReference type="ARBA" id="ARBA00023243"/>
    </source>
</evidence>
<dbReference type="GO" id="GO:0005886">
    <property type="term" value="C:plasma membrane"/>
    <property type="evidence" value="ECO:0007669"/>
    <property type="project" value="UniProtKB-SubCell"/>
</dbReference>
<keyword evidence="7" id="KW-0042">Antenna complex</keyword>
<evidence type="ECO:0000256" key="6">
    <source>
        <dbReference type="ARBA" id="ARBA00022494"/>
    </source>
</evidence>
<evidence type="ECO:0000256" key="14">
    <source>
        <dbReference type="ARBA" id="ARBA00023136"/>
    </source>
</evidence>
<evidence type="ECO:0000313" key="18">
    <source>
        <dbReference type="EMBL" id="MCW6507289.1"/>
    </source>
</evidence>